<dbReference type="InParanoid" id="A0A6L2Q1P8"/>
<dbReference type="InterPro" id="IPR000008">
    <property type="entry name" value="C2_dom"/>
</dbReference>
<feature type="compositionally biased region" description="Basic residues" evidence="1">
    <location>
        <begin position="649"/>
        <end position="672"/>
    </location>
</feature>
<comment type="caution">
    <text evidence="4">The sequence shown here is derived from an EMBL/GenBank/DDBJ whole genome shotgun (WGS) entry which is preliminary data.</text>
</comment>
<dbReference type="AlphaFoldDB" id="A0A6L2Q1P8"/>
<proteinExistence type="predicted"/>
<keyword evidence="2" id="KW-0812">Transmembrane</keyword>
<keyword evidence="2" id="KW-1133">Transmembrane helix</keyword>
<accession>A0A6L2Q1P8</accession>
<keyword evidence="5" id="KW-1185">Reference proteome</keyword>
<dbReference type="SUPFAM" id="SSF57889">
    <property type="entry name" value="Cysteine-rich domain"/>
    <property type="match status" value="1"/>
</dbReference>
<dbReference type="EMBL" id="BLKM01012995">
    <property type="protein sequence ID" value="GFG38709.1"/>
    <property type="molecule type" value="Genomic_DNA"/>
</dbReference>
<feature type="compositionally biased region" description="Basic and acidic residues" evidence="1">
    <location>
        <begin position="673"/>
        <end position="685"/>
    </location>
</feature>
<dbReference type="CDD" id="cd08678">
    <property type="entry name" value="C2_C21orf25-like"/>
    <property type="match status" value="1"/>
</dbReference>
<evidence type="ECO:0000256" key="2">
    <source>
        <dbReference type="SAM" id="Phobius"/>
    </source>
</evidence>
<sequence>MADLILKQIWNWLSAGWSNMADLADRIDDLICSFEGGAETTMDTIAMLIFGWMIFGLFVLGIGRYIYGRFISSSEVKDKSTVVLPPATITVAPSVSEDAPVAKELPRTTGATAPRTAGTTVPPTPPIRKRISKKGAGPAPSPTRTISYIQPPVATGPESESVQWVNEVFYWLYSDLVVVNEILNAWMQSLNEFTKQSVAEHGVGVEFVRVLPETHAPSLANVFSECAPNDDVTITCDCEATPAMQLKAFRQRGEKIEVSHFRVNVNRFRARLNIVCITEKLLANVKCDGWPDIKVALAPVGSIKNNLDEQQLQDVISEIVVLALRNTEVHLNFNQYATCPRLIRRRASPPHILPVHYDSMVSTSCKHPVFYMFLQIGSQFSPIPSKTATEKRLLVKVIKASSLGAKKGCSEPFCVVEMDDPPQKNSTSVKKDTNSPVWDEHFLFDLSPNTAELLFEIYDRANKANRFLGLGIVGVEELLINPSQRQVISLQSRPYEADEVSGTLTVEFLFIEGADIPHLGDKPYKLKETLRTVSPLGGVVTTTKTVFSKPEAVEQLTNGGDVVTDSALKELEARNKVGPTQTSKSTLIIHSVQRQPQHRQLVKVEQTDTGRWYEVPNQQGTKETMVHPRPAQDGVEGGTPPSGTDDRGRSRKKRRDFFGTIKKRLSRSKIRSKSMDPGERDESLNRDASLSRSISADRARDPSAHSTGMELDGSTRSSLSEASGVSGASTRTYVNEASTLVLETIENGVKKHYLVPLSMAQKSKWRKKGIKLHIFNDHTFIAKHLSGGITCQVCSKSVARRLGKQGYECRDYFLHKILKFIHGFDDSMFLAVLERGSGTDNAINEYLQADYTGID</sequence>
<dbReference type="PROSITE" id="PS50004">
    <property type="entry name" value="C2"/>
    <property type="match status" value="1"/>
</dbReference>
<reference evidence="5" key="1">
    <citation type="submission" date="2020-01" db="EMBL/GenBank/DDBJ databases">
        <title>Draft genome sequence of the Termite Coptotermes fromosanus.</title>
        <authorList>
            <person name="Itakura S."/>
            <person name="Yosikawa Y."/>
            <person name="Umezawa K."/>
        </authorList>
    </citation>
    <scope>NUCLEOTIDE SEQUENCE [LARGE SCALE GENOMIC DNA]</scope>
</reference>
<evidence type="ECO:0000259" key="3">
    <source>
        <dbReference type="PROSITE" id="PS50004"/>
    </source>
</evidence>
<evidence type="ECO:0000256" key="1">
    <source>
        <dbReference type="SAM" id="MobiDB-lite"/>
    </source>
</evidence>
<dbReference type="PANTHER" id="PTHR21119">
    <property type="entry name" value="C2 DOMAIN-CONTAINING PROTEIN"/>
    <property type="match status" value="1"/>
</dbReference>
<feature type="region of interest" description="Disordered" evidence="1">
    <location>
        <begin position="107"/>
        <end position="150"/>
    </location>
</feature>
<dbReference type="InterPro" id="IPR039934">
    <property type="entry name" value="C2CD2/C2CD2L"/>
</dbReference>
<protein>
    <recommendedName>
        <fullName evidence="3">C2 domain-containing protein</fullName>
    </recommendedName>
</protein>
<name>A0A6L2Q1P8_COPFO</name>
<evidence type="ECO:0000313" key="4">
    <source>
        <dbReference type="EMBL" id="GFG38709.1"/>
    </source>
</evidence>
<feature type="compositionally biased region" description="Polar residues" evidence="1">
    <location>
        <begin position="714"/>
        <end position="728"/>
    </location>
</feature>
<dbReference type="Gene3D" id="2.60.40.150">
    <property type="entry name" value="C2 domain"/>
    <property type="match status" value="1"/>
</dbReference>
<dbReference type="Pfam" id="PF00168">
    <property type="entry name" value="C2"/>
    <property type="match status" value="1"/>
</dbReference>
<dbReference type="SMART" id="SM00239">
    <property type="entry name" value="C2"/>
    <property type="match status" value="1"/>
</dbReference>
<dbReference type="FunCoup" id="A0A6L2Q1P8">
    <property type="interactions" value="35"/>
</dbReference>
<feature type="region of interest" description="Disordered" evidence="1">
    <location>
        <begin position="593"/>
        <end position="728"/>
    </location>
</feature>
<dbReference type="PANTHER" id="PTHR21119:SF5">
    <property type="entry name" value="C2 DOMAIN-CONTAINING PROTEIN"/>
    <property type="match status" value="1"/>
</dbReference>
<feature type="domain" description="C2" evidence="3">
    <location>
        <begin position="374"/>
        <end position="488"/>
    </location>
</feature>
<feature type="transmembrane region" description="Helical" evidence="2">
    <location>
        <begin position="45"/>
        <end position="67"/>
    </location>
</feature>
<keyword evidence="2" id="KW-0472">Membrane</keyword>
<dbReference type="InterPro" id="IPR035892">
    <property type="entry name" value="C2_domain_sf"/>
</dbReference>
<evidence type="ECO:0000313" key="5">
    <source>
        <dbReference type="Proteomes" id="UP000502823"/>
    </source>
</evidence>
<dbReference type="SUPFAM" id="SSF49562">
    <property type="entry name" value="C2 domain (Calcium/lipid-binding domain, CaLB)"/>
    <property type="match status" value="1"/>
</dbReference>
<feature type="compositionally biased region" description="Low complexity" evidence="1">
    <location>
        <begin position="107"/>
        <end position="121"/>
    </location>
</feature>
<dbReference type="Gene3D" id="3.30.60.20">
    <property type="match status" value="1"/>
</dbReference>
<organism evidence="4 5">
    <name type="scientific">Coptotermes formosanus</name>
    <name type="common">Formosan subterranean termite</name>
    <dbReference type="NCBI Taxonomy" id="36987"/>
    <lineage>
        <taxon>Eukaryota</taxon>
        <taxon>Metazoa</taxon>
        <taxon>Ecdysozoa</taxon>
        <taxon>Arthropoda</taxon>
        <taxon>Hexapoda</taxon>
        <taxon>Insecta</taxon>
        <taxon>Pterygota</taxon>
        <taxon>Neoptera</taxon>
        <taxon>Polyneoptera</taxon>
        <taxon>Dictyoptera</taxon>
        <taxon>Blattodea</taxon>
        <taxon>Blattoidea</taxon>
        <taxon>Termitoidae</taxon>
        <taxon>Rhinotermitidae</taxon>
        <taxon>Coptotermes</taxon>
    </lineage>
</organism>
<dbReference type="OrthoDB" id="9976063at2759"/>
<dbReference type="Proteomes" id="UP000502823">
    <property type="component" value="Unassembled WGS sequence"/>
</dbReference>
<gene>
    <name evidence="4" type="ORF">Cfor_07021</name>
</gene>
<dbReference type="InterPro" id="IPR046349">
    <property type="entry name" value="C1-like_sf"/>
</dbReference>